<dbReference type="RefSeq" id="WP_048094680.1">
    <property type="nucleotide sequence ID" value="NZ_CP011267.1"/>
</dbReference>
<dbReference type="SUPFAM" id="SSF49384">
    <property type="entry name" value="Carbohydrate-binding domain"/>
    <property type="match status" value="1"/>
</dbReference>
<keyword evidence="4" id="KW-1185">Reference proteome</keyword>
<protein>
    <submittedName>
        <fullName evidence="3">Cohesin domain</fullName>
    </submittedName>
</protein>
<dbReference type="InterPro" id="IPR026371">
    <property type="entry name" value="PGF_CTERM"/>
</dbReference>
<feature type="domain" description="Cohesin" evidence="1">
    <location>
        <begin position="23"/>
        <end position="145"/>
    </location>
</feature>
<dbReference type="InParanoid" id="A0A0F7DC03"/>
<dbReference type="Pfam" id="PF18204">
    <property type="entry name" value="PGF-CTERM"/>
    <property type="match status" value="1"/>
</dbReference>
<name>A0A0F7DC03_9EURY</name>
<dbReference type="InterPro" id="IPR008965">
    <property type="entry name" value="CBM2/CBM3_carb-bd_dom_sf"/>
</dbReference>
<dbReference type="HOGENOM" id="CLU_1425022_0_0_2"/>
<dbReference type="GO" id="GO:0030246">
    <property type="term" value="F:carbohydrate binding"/>
    <property type="evidence" value="ECO:0007669"/>
    <property type="project" value="InterPro"/>
</dbReference>
<reference evidence="3 4" key="1">
    <citation type="submission" date="2015-04" db="EMBL/GenBank/DDBJ databases">
        <title>The complete genome sequence of the hyperthermophilic, obligate iron-reducing archaeon Geoglobus ahangari strain 234T.</title>
        <authorList>
            <person name="Manzella M.P."/>
            <person name="Holmes D.E."/>
            <person name="Rocheleau J.M."/>
            <person name="Chung A."/>
            <person name="Reguera G."/>
            <person name="Kashefi K."/>
        </authorList>
    </citation>
    <scope>NUCLEOTIDE SEQUENCE [LARGE SCALE GENOMIC DNA]</scope>
    <source>
        <strain evidence="3 4">234</strain>
    </source>
</reference>
<dbReference type="Proteomes" id="UP000034723">
    <property type="component" value="Chromosome"/>
</dbReference>
<evidence type="ECO:0000313" key="3">
    <source>
        <dbReference type="EMBL" id="AKG91991.1"/>
    </source>
</evidence>
<dbReference type="Pfam" id="PF00963">
    <property type="entry name" value="Cohesin"/>
    <property type="match status" value="1"/>
</dbReference>
<dbReference type="GeneID" id="24803250"/>
<proteinExistence type="predicted"/>
<dbReference type="PATRIC" id="fig|113653.22.peg.670"/>
<evidence type="ECO:0000259" key="2">
    <source>
        <dbReference type="Pfam" id="PF18204"/>
    </source>
</evidence>
<evidence type="ECO:0000313" key="4">
    <source>
        <dbReference type="Proteomes" id="UP000034723"/>
    </source>
</evidence>
<dbReference type="Gene3D" id="2.60.40.680">
    <property type="match status" value="1"/>
</dbReference>
<feature type="domain" description="PGF-CTERM archaeal protein-sorting signal" evidence="2">
    <location>
        <begin position="156"/>
        <end position="176"/>
    </location>
</feature>
<dbReference type="EMBL" id="CP011267">
    <property type="protein sequence ID" value="AKG91991.1"/>
    <property type="molecule type" value="Genomic_DNA"/>
</dbReference>
<evidence type="ECO:0000259" key="1">
    <source>
        <dbReference type="Pfam" id="PF00963"/>
    </source>
</evidence>
<dbReference type="STRING" id="113653.GAH_00670"/>
<gene>
    <name evidence="3" type="ORF">GAH_00670</name>
</gene>
<organism evidence="3 4">
    <name type="scientific">Geoglobus ahangari</name>
    <dbReference type="NCBI Taxonomy" id="113653"/>
    <lineage>
        <taxon>Archaea</taxon>
        <taxon>Methanobacteriati</taxon>
        <taxon>Methanobacteriota</taxon>
        <taxon>Archaeoglobi</taxon>
        <taxon>Archaeoglobales</taxon>
        <taxon>Archaeoglobaceae</taxon>
        <taxon>Geoglobus</taxon>
    </lineage>
</organism>
<dbReference type="InterPro" id="IPR002102">
    <property type="entry name" value="Cohesin_dom"/>
</dbReference>
<dbReference type="KEGG" id="gah:GAH_00670"/>
<sequence>MIKVVLSLLLLAFAVGTASAELSVKVPDVSCGVGEDVNVPVVVENAQNLGSMDIVISFDPEVVKVKSVGKGELNKGILTSNVGDGVVAISFADSKGIDGDGEVAVISFEALKQGTSELKFESVQAYDVETHVDIKVTSQNGKITVEESSKEKESSPGFEIVIGAVALLGSLALRRRLN</sequence>
<dbReference type="GO" id="GO:0000272">
    <property type="term" value="P:polysaccharide catabolic process"/>
    <property type="evidence" value="ECO:0007669"/>
    <property type="project" value="InterPro"/>
</dbReference>
<accession>A0A0F7DC03</accession>
<dbReference type="CDD" id="cd08548">
    <property type="entry name" value="Type_I_cohesin_like"/>
    <property type="match status" value="1"/>
</dbReference>
<dbReference type="AlphaFoldDB" id="A0A0F7DC03"/>
<dbReference type="OrthoDB" id="383145at2157"/>